<dbReference type="Gene3D" id="3.10.129.10">
    <property type="entry name" value="Hotdog Thioesterase"/>
    <property type="match status" value="1"/>
</dbReference>
<keyword evidence="4" id="KW-1185">Reference proteome</keyword>
<organism evidence="3 4">
    <name type="scientific">Pseudomonas panipatensis</name>
    <dbReference type="NCBI Taxonomy" id="428992"/>
    <lineage>
        <taxon>Bacteria</taxon>
        <taxon>Pseudomonadati</taxon>
        <taxon>Pseudomonadota</taxon>
        <taxon>Gammaproteobacteria</taxon>
        <taxon>Pseudomonadales</taxon>
        <taxon>Pseudomonadaceae</taxon>
        <taxon>Pseudomonas</taxon>
    </lineage>
</organism>
<dbReference type="Proteomes" id="UP000199636">
    <property type="component" value="Unassembled WGS sequence"/>
</dbReference>
<evidence type="ECO:0000313" key="3">
    <source>
        <dbReference type="EMBL" id="SDH96449.1"/>
    </source>
</evidence>
<evidence type="ECO:0000256" key="1">
    <source>
        <dbReference type="ARBA" id="ARBA00022801"/>
    </source>
</evidence>
<dbReference type="Pfam" id="PF03061">
    <property type="entry name" value="4HBT"/>
    <property type="match status" value="1"/>
</dbReference>
<dbReference type="InterPro" id="IPR006683">
    <property type="entry name" value="Thioestr_dom"/>
</dbReference>
<dbReference type="SUPFAM" id="SSF54637">
    <property type="entry name" value="Thioesterase/thiol ester dehydrase-isomerase"/>
    <property type="match status" value="1"/>
</dbReference>
<dbReference type="FunFam" id="3.10.129.10:FF:000052">
    <property type="entry name" value="PaaI family thioesterase"/>
    <property type="match status" value="1"/>
</dbReference>
<dbReference type="InterPro" id="IPR029069">
    <property type="entry name" value="HotDog_dom_sf"/>
</dbReference>
<protein>
    <submittedName>
        <fullName evidence="3">Uncharacterized domain 1-containing protein</fullName>
    </submittedName>
</protein>
<reference evidence="4" key="1">
    <citation type="submission" date="2016-10" db="EMBL/GenBank/DDBJ databases">
        <authorList>
            <person name="Varghese N."/>
            <person name="Submissions S."/>
        </authorList>
    </citation>
    <scope>NUCLEOTIDE SEQUENCE [LARGE SCALE GENOMIC DNA]</scope>
    <source>
        <strain evidence="4">CCM 7469</strain>
    </source>
</reference>
<dbReference type="GO" id="GO:0061522">
    <property type="term" value="F:1,4-dihydroxy-2-naphthoyl-CoA thioesterase activity"/>
    <property type="evidence" value="ECO:0007669"/>
    <property type="project" value="TreeGrafter"/>
</dbReference>
<dbReference type="PANTHER" id="PTHR43240">
    <property type="entry name" value="1,4-DIHYDROXY-2-NAPHTHOYL-COA THIOESTERASE 1"/>
    <property type="match status" value="1"/>
</dbReference>
<dbReference type="GO" id="GO:0005829">
    <property type="term" value="C:cytosol"/>
    <property type="evidence" value="ECO:0007669"/>
    <property type="project" value="TreeGrafter"/>
</dbReference>
<proteinExistence type="predicted"/>
<dbReference type="STRING" id="428992.SAMN05216272_104407"/>
<dbReference type="EMBL" id="FNDS01000004">
    <property type="protein sequence ID" value="SDH96449.1"/>
    <property type="molecule type" value="Genomic_DNA"/>
</dbReference>
<feature type="domain" description="Thioesterase" evidence="2">
    <location>
        <begin position="31"/>
        <end position="105"/>
    </location>
</feature>
<name>A0A1G8GQ05_9PSED</name>
<evidence type="ECO:0000313" key="4">
    <source>
        <dbReference type="Proteomes" id="UP000199636"/>
    </source>
</evidence>
<accession>A0A1G8GQ05</accession>
<dbReference type="InterPro" id="IPR003736">
    <property type="entry name" value="PAAI_dom"/>
</dbReference>
<dbReference type="CDD" id="cd03443">
    <property type="entry name" value="PaaI_thioesterase"/>
    <property type="match status" value="1"/>
</dbReference>
<evidence type="ECO:0000259" key="2">
    <source>
        <dbReference type="Pfam" id="PF03061"/>
    </source>
</evidence>
<dbReference type="AlphaFoldDB" id="A0A1G8GQ05"/>
<dbReference type="PANTHER" id="PTHR43240:SF10">
    <property type="entry name" value="BLL4964 PROTEIN"/>
    <property type="match status" value="1"/>
</dbReference>
<gene>
    <name evidence="3" type="ORF">SAMN05216272_104407</name>
</gene>
<dbReference type="NCBIfam" id="TIGR00369">
    <property type="entry name" value="unchar_dom_1"/>
    <property type="match status" value="1"/>
</dbReference>
<keyword evidence="1" id="KW-0378">Hydrolase</keyword>
<sequence length="120" mass="13083">MAEELDFRVDALHERSALTRMPFHGRMLRPGGTISGPTIMALADAAMYAVILGHLEGVEMAVTSNLNINFLSKPRPEDLLAEARILKIGRRQVVCEVSVSSQGKRDELVAHVTGTYVLPG</sequence>